<comment type="caution">
    <text evidence="2">The sequence shown here is derived from an EMBL/GenBank/DDBJ whole genome shotgun (WGS) entry which is preliminary data.</text>
</comment>
<evidence type="ECO:0000256" key="1">
    <source>
        <dbReference type="SAM" id="MobiDB-lite"/>
    </source>
</evidence>
<gene>
    <name evidence="2" type="ORF">CJOHNSTONI_LOCUS1246</name>
</gene>
<keyword evidence="3" id="KW-1185">Reference proteome</keyword>
<feature type="region of interest" description="Disordered" evidence="1">
    <location>
        <begin position="60"/>
        <end position="105"/>
    </location>
</feature>
<accession>A0A8J2PWG4</accession>
<dbReference type="Proteomes" id="UP000746747">
    <property type="component" value="Unassembled WGS sequence"/>
</dbReference>
<reference evidence="2" key="1">
    <citation type="submission" date="2021-09" db="EMBL/GenBank/DDBJ databases">
        <authorList>
            <consortium name="Pathogen Informatics"/>
        </authorList>
    </citation>
    <scope>NUCLEOTIDE SEQUENCE</scope>
</reference>
<name>A0A8J2PWG4_9BILA</name>
<dbReference type="EMBL" id="CAKAEH010000370">
    <property type="protein sequence ID" value="CAG9530795.1"/>
    <property type="molecule type" value="Genomic_DNA"/>
</dbReference>
<feature type="compositionally biased region" description="Low complexity" evidence="1">
    <location>
        <begin position="83"/>
        <end position="99"/>
    </location>
</feature>
<dbReference type="AlphaFoldDB" id="A0A8J2PWG4"/>
<organism evidence="2 3">
    <name type="scientific">Cercopithifilaria johnstoni</name>
    <dbReference type="NCBI Taxonomy" id="2874296"/>
    <lineage>
        <taxon>Eukaryota</taxon>
        <taxon>Metazoa</taxon>
        <taxon>Ecdysozoa</taxon>
        <taxon>Nematoda</taxon>
        <taxon>Chromadorea</taxon>
        <taxon>Rhabditida</taxon>
        <taxon>Spirurina</taxon>
        <taxon>Spiruromorpha</taxon>
        <taxon>Filarioidea</taxon>
        <taxon>Onchocercidae</taxon>
        <taxon>Cercopithifilaria</taxon>
    </lineage>
</organism>
<sequence>MIIHAAVWDGWMDGWSGRREREAKGDTTSFYSPTSCWFTSSSASTSRPPTFLDFYPSYLSSSLPPSPSPSPSPSPPPQPPPQSSSSSPQPSSSPPSASSECSRLR</sequence>
<feature type="compositionally biased region" description="Pro residues" evidence="1">
    <location>
        <begin position="64"/>
        <end position="82"/>
    </location>
</feature>
<evidence type="ECO:0000313" key="3">
    <source>
        <dbReference type="Proteomes" id="UP000746747"/>
    </source>
</evidence>
<proteinExistence type="predicted"/>
<protein>
    <submittedName>
        <fullName evidence="2">Uncharacterized protein</fullName>
    </submittedName>
</protein>
<evidence type="ECO:0000313" key="2">
    <source>
        <dbReference type="EMBL" id="CAG9530795.1"/>
    </source>
</evidence>